<reference evidence="2 3" key="1">
    <citation type="submission" date="2015-08" db="EMBL/GenBank/DDBJ databases">
        <title>Next Generation Sequencing and Analysis of the Genome of Puccinia sorghi L Schw, the Causal Agent of Maize Common Rust.</title>
        <authorList>
            <person name="Rochi L."/>
            <person name="Burguener G."/>
            <person name="Darino M."/>
            <person name="Turjanski A."/>
            <person name="Kreff E."/>
            <person name="Dieguez M.J."/>
            <person name="Sacco F."/>
        </authorList>
    </citation>
    <scope>NUCLEOTIDE SEQUENCE [LARGE SCALE GENOMIC DNA]</scope>
    <source>
        <strain evidence="2 3">RO10H11247</strain>
    </source>
</reference>
<feature type="transmembrane region" description="Helical" evidence="1">
    <location>
        <begin position="26"/>
        <end position="43"/>
    </location>
</feature>
<gene>
    <name evidence="2" type="ORF">VP01_3822g1</name>
</gene>
<feature type="transmembrane region" description="Helical" evidence="1">
    <location>
        <begin position="88"/>
        <end position="105"/>
    </location>
</feature>
<keyword evidence="1" id="KW-0472">Membrane</keyword>
<comment type="caution">
    <text evidence="2">The sequence shown here is derived from an EMBL/GenBank/DDBJ whole genome shotgun (WGS) entry which is preliminary data.</text>
</comment>
<name>A0A0L6UV47_9BASI</name>
<dbReference type="AlphaFoldDB" id="A0A0L6UV47"/>
<keyword evidence="1" id="KW-0812">Transmembrane</keyword>
<feature type="transmembrane region" description="Helical" evidence="1">
    <location>
        <begin position="321"/>
        <end position="337"/>
    </location>
</feature>
<feature type="transmembrane region" description="Helical" evidence="1">
    <location>
        <begin position="343"/>
        <end position="364"/>
    </location>
</feature>
<evidence type="ECO:0000313" key="3">
    <source>
        <dbReference type="Proteomes" id="UP000037035"/>
    </source>
</evidence>
<dbReference type="EMBL" id="LAVV01008860">
    <property type="protein sequence ID" value="KNZ51755.1"/>
    <property type="molecule type" value="Genomic_DNA"/>
</dbReference>
<dbReference type="Proteomes" id="UP000037035">
    <property type="component" value="Unassembled WGS sequence"/>
</dbReference>
<organism evidence="2 3">
    <name type="scientific">Puccinia sorghi</name>
    <dbReference type="NCBI Taxonomy" id="27349"/>
    <lineage>
        <taxon>Eukaryota</taxon>
        <taxon>Fungi</taxon>
        <taxon>Dikarya</taxon>
        <taxon>Basidiomycota</taxon>
        <taxon>Pucciniomycotina</taxon>
        <taxon>Pucciniomycetes</taxon>
        <taxon>Pucciniales</taxon>
        <taxon>Pucciniaceae</taxon>
        <taxon>Puccinia</taxon>
    </lineage>
</organism>
<feature type="transmembrane region" description="Helical" evidence="1">
    <location>
        <begin position="260"/>
        <end position="281"/>
    </location>
</feature>
<feature type="transmembrane region" description="Helical" evidence="1">
    <location>
        <begin position="50"/>
        <end position="76"/>
    </location>
</feature>
<protein>
    <submittedName>
        <fullName evidence="2">Putative signal peptide protein</fullName>
    </submittedName>
</protein>
<evidence type="ECO:0000256" key="1">
    <source>
        <dbReference type="SAM" id="Phobius"/>
    </source>
</evidence>
<dbReference type="VEuPathDB" id="FungiDB:VP01_3822g1"/>
<keyword evidence="1" id="KW-1133">Transmembrane helix</keyword>
<keyword evidence="3" id="KW-1185">Reference proteome</keyword>
<accession>A0A0L6UV47</accession>
<sequence>MNVGPLLLLFLFISFNQLSSFLCPHISLLILSLSFPCLVRLFNLKYSSEFFVLISFILKFFEFFSCSILIILFNLFLCSVFPGFRSQSTLQIFNLLTSIPLVTVLKSKRAEKNRENNRGFFCFGVQIKKDNNRKTQRGLQAGVSKMSSGVKNWLTGGVAKIMIYNNSCKGYPCTKGPGGRMECWRDFCDKRRNVLNKLICLDTGWSNWWQVLNKLEAGERAEERSKGREGESFKSDLEHLVNTHESFSGTQLYTFNYLKLCGLLLAFFIIIRIFGCFQFPLDSTELLLYCNLYYLWHIWYVNNQQVLMCLNFVFRGLSHSCVILLLCCDISCLIILIKPMNIFLVQYFCFILEIIINYFCLCFITNSACLCKFIAI</sequence>
<evidence type="ECO:0000313" key="2">
    <source>
        <dbReference type="EMBL" id="KNZ51755.1"/>
    </source>
</evidence>
<proteinExistence type="predicted"/>